<dbReference type="Gene3D" id="1.10.510.10">
    <property type="entry name" value="Transferase(Phosphotransferase) domain 1"/>
    <property type="match status" value="1"/>
</dbReference>
<protein>
    <recommendedName>
        <fullName evidence="1">Protein kinase domain-containing protein</fullName>
    </recommendedName>
</protein>
<dbReference type="Gramene" id="RZC68033">
    <property type="protein sequence ID" value="RZC68033"/>
    <property type="gene ID" value="C5167_011730"/>
</dbReference>
<dbReference type="PROSITE" id="PS00108">
    <property type="entry name" value="PROTEIN_KINASE_ST"/>
    <property type="match status" value="1"/>
</dbReference>
<accession>A0A4Y7K3T9</accession>
<dbReference type="InterPro" id="IPR001245">
    <property type="entry name" value="Ser-Thr/Tyr_kinase_cat_dom"/>
</dbReference>
<evidence type="ECO:0000259" key="1">
    <source>
        <dbReference type="PROSITE" id="PS50011"/>
    </source>
</evidence>
<dbReference type="AlphaFoldDB" id="A0A4Y7K3T9"/>
<dbReference type="InterPro" id="IPR011009">
    <property type="entry name" value="Kinase-like_dom_sf"/>
</dbReference>
<dbReference type="PANTHER" id="PTHR48006:SF60">
    <property type="entry name" value="PROTEIN KINASE DOMAIN-CONTAINING PROTEIN"/>
    <property type="match status" value="1"/>
</dbReference>
<dbReference type="SMART" id="SM00220">
    <property type="entry name" value="S_TKc"/>
    <property type="match status" value="1"/>
</dbReference>
<dbReference type="GO" id="GO:0004672">
    <property type="term" value="F:protein kinase activity"/>
    <property type="evidence" value="ECO:0007669"/>
    <property type="project" value="InterPro"/>
</dbReference>
<organism evidence="2 3">
    <name type="scientific">Papaver somniferum</name>
    <name type="common">Opium poppy</name>
    <dbReference type="NCBI Taxonomy" id="3469"/>
    <lineage>
        <taxon>Eukaryota</taxon>
        <taxon>Viridiplantae</taxon>
        <taxon>Streptophyta</taxon>
        <taxon>Embryophyta</taxon>
        <taxon>Tracheophyta</taxon>
        <taxon>Spermatophyta</taxon>
        <taxon>Magnoliopsida</taxon>
        <taxon>Ranunculales</taxon>
        <taxon>Papaveraceae</taxon>
        <taxon>Papaveroideae</taxon>
        <taxon>Papaver</taxon>
    </lineage>
</organism>
<dbReference type="InterPro" id="IPR008271">
    <property type="entry name" value="Ser/Thr_kinase_AS"/>
</dbReference>
<dbReference type="PROSITE" id="PS50011">
    <property type="entry name" value="PROTEIN_KINASE_DOM"/>
    <property type="match status" value="1"/>
</dbReference>
<keyword evidence="3" id="KW-1185">Reference proteome</keyword>
<dbReference type="GO" id="GO:0005524">
    <property type="term" value="F:ATP binding"/>
    <property type="evidence" value="ECO:0007669"/>
    <property type="project" value="InterPro"/>
</dbReference>
<dbReference type="EMBL" id="CM010720">
    <property type="protein sequence ID" value="RZC68033.1"/>
    <property type="molecule type" value="Genomic_DNA"/>
</dbReference>
<dbReference type="PANTHER" id="PTHR48006">
    <property type="entry name" value="LEUCINE-RICH REPEAT-CONTAINING PROTEIN DDB_G0281931-RELATED"/>
    <property type="match status" value="1"/>
</dbReference>
<dbReference type="SUPFAM" id="SSF56112">
    <property type="entry name" value="Protein kinase-like (PK-like)"/>
    <property type="match status" value="1"/>
</dbReference>
<dbReference type="OMA" id="YECIENG"/>
<dbReference type="Gene3D" id="3.30.200.20">
    <property type="entry name" value="Phosphorylase Kinase, domain 1"/>
    <property type="match status" value="1"/>
</dbReference>
<dbReference type="InterPro" id="IPR000719">
    <property type="entry name" value="Prot_kinase_dom"/>
</dbReference>
<dbReference type="InterPro" id="IPR051824">
    <property type="entry name" value="LRR_Rcpt-Like_S/T_Kinase"/>
</dbReference>
<name>A0A4Y7K3T9_PAPSO</name>
<evidence type="ECO:0000313" key="2">
    <source>
        <dbReference type="EMBL" id="RZC68033.1"/>
    </source>
</evidence>
<dbReference type="Proteomes" id="UP000316621">
    <property type="component" value="Chromosome 6"/>
</dbReference>
<proteinExistence type="predicted"/>
<dbReference type="Pfam" id="PF07714">
    <property type="entry name" value="PK_Tyr_Ser-Thr"/>
    <property type="match status" value="1"/>
</dbReference>
<sequence length="207" mass="23673">MVNIIGADRFTEHAEPYESGYFTLKLIKAATQNFNPANRISKFEGLYKGVLPDGMKITVKRIHELDYYCTYEFNNEVKILSTIRHQNLVRLLGHCSEDNQCLLVYECIENGSLGSALSGKAKTSFTELLRKRLNWGTKMRISLGIANGLAFLHQKDESKSVIVHRDIKLYNIFLDRFLDPKIYYFGLAKRLGADDTHYTTHRACGTL</sequence>
<evidence type="ECO:0000313" key="3">
    <source>
        <dbReference type="Proteomes" id="UP000316621"/>
    </source>
</evidence>
<gene>
    <name evidence="2" type="ORF">C5167_011730</name>
</gene>
<reference evidence="2 3" key="1">
    <citation type="journal article" date="2018" name="Science">
        <title>The opium poppy genome and morphinan production.</title>
        <authorList>
            <person name="Guo L."/>
            <person name="Winzer T."/>
            <person name="Yang X."/>
            <person name="Li Y."/>
            <person name="Ning Z."/>
            <person name="He Z."/>
            <person name="Teodor R."/>
            <person name="Lu Y."/>
            <person name="Bowser T.A."/>
            <person name="Graham I.A."/>
            <person name="Ye K."/>
        </authorList>
    </citation>
    <scope>NUCLEOTIDE SEQUENCE [LARGE SCALE GENOMIC DNA]</scope>
    <source>
        <strain evidence="3">cv. HN1</strain>
        <tissue evidence="2">Leaves</tissue>
    </source>
</reference>
<feature type="domain" description="Protein kinase" evidence="1">
    <location>
        <begin position="1"/>
        <end position="207"/>
    </location>
</feature>